<feature type="transmembrane region" description="Helical" evidence="9">
    <location>
        <begin position="104"/>
        <end position="137"/>
    </location>
</feature>
<keyword evidence="7" id="KW-0067">ATP-binding</keyword>
<dbReference type="SUPFAM" id="SSF47384">
    <property type="entry name" value="Homodimeric domain of signal transducing histidine kinase"/>
    <property type="match status" value="1"/>
</dbReference>
<evidence type="ECO:0000256" key="2">
    <source>
        <dbReference type="ARBA" id="ARBA00012438"/>
    </source>
</evidence>
<dbReference type="Proteomes" id="UP000316609">
    <property type="component" value="Unassembled WGS sequence"/>
</dbReference>
<accession>A0A538TV94</accession>
<dbReference type="Gene3D" id="3.30.450.20">
    <property type="entry name" value="PAS domain"/>
    <property type="match status" value="1"/>
</dbReference>
<evidence type="ECO:0000256" key="8">
    <source>
        <dbReference type="ARBA" id="ARBA00023012"/>
    </source>
</evidence>
<keyword evidence="5" id="KW-0547">Nucleotide-binding</keyword>
<dbReference type="SMART" id="SM00091">
    <property type="entry name" value="PAS"/>
    <property type="match status" value="1"/>
</dbReference>
<dbReference type="GO" id="GO:0006355">
    <property type="term" value="P:regulation of DNA-templated transcription"/>
    <property type="evidence" value="ECO:0007669"/>
    <property type="project" value="InterPro"/>
</dbReference>
<dbReference type="Gene3D" id="3.30.565.10">
    <property type="entry name" value="Histidine kinase-like ATPase, C-terminal domain"/>
    <property type="match status" value="1"/>
</dbReference>
<evidence type="ECO:0000259" key="11">
    <source>
        <dbReference type="PROSITE" id="PS50112"/>
    </source>
</evidence>
<dbReference type="Pfam" id="PF00512">
    <property type="entry name" value="HisKA"/>
    <property type="match status" value="1"/>
</dbReference>
<dbReference type="InterPro" id="IPR035965">
    <property type="entry name" value="PAS-like_dom_sf"/>
</dbReference>
<reference evidence="13 14" key="1">
    <citation type="journal article" date="2019" name="Nat. Microbiol.">
        <title>Mediterranean grassland soil C-N compound turnover is dependent on rainfall and depth, and is mediated by genomically divergent microorganisms.</title>
        <authorList>
            <person name="Diamond S."/>
            <person name="Andeer P.F."/>
            <person name="Li Z."/>
            <person name="Crits-Christoph A."/>
            <person name="Burstein D."/>
            <person name="Anantharaman K."/>
            <person name="Lane K.R."/>
            <person name="Thomas B.C."/>
            <person name="Pan C."/>
            <person name="Northen T.R."/>
            <person name="Banfield J.F."/>
        </authorList>
    </citation>
    <scope>NUCLEOTIDE SEQUENCE [LARGE SCALE GENOMIC DNA]</scope>
    <source>
        <strain evidence="13">WS_8</strain>
    </source>
</reference>
<name>A0A538TV94_UNCEI</name>
<dbReference type="GO" id="GO:0000155">
    <property type="term" value="F:phosphorelay sensor kinase activity"/>
    <property type="evidence" value="ECO:0007669"/>
    <property type="project" value="InterPro"/>
</dbReference>
<dbReference type="SUPFAM" id="SSF55874">
    <property type="entry name" value="ATPase domain of HSP90 chaperone/DNA topoisomerase II/histidine kinase"/>
    <property type="match status" value="1"/>
</dbReference>
<keyword evidence="4" id="KW-0808">Transferase</keyword>
<dbReference type="SMART" id="SM00388">
    <property type="entry name" value="HisKA"/>
    <property type="match status" value="1"/>
</dbReference>
<dbReference type="Pfam" id="PF25323">
    <property type="entry name" value="6TM_PilS"/>
    <property type="match status" value="1"/>
</dbReference>
<dbReference type="InterPro" id="IPR003594">
    <property type="entry name" value="HATPase_dom"/>
</dbReference>
<comment type="caution">
    <text evidence="13">The sequence shown here is derived from an EMBL/GenBank/DDBJ whole genome shotgun (WGS) entry which is preliminary data.</text>
</comment>
<evidence type="ECO:0000256" key="9">
    <source>
        <dbReference type="SAM" id="Phobius"/>
    </source>
</evidence>
<keyword evidence="6" id="KW-0418">Kinase</keyword>
<feature type="domain" description="PAS" evidence="11">
    <location>
        <begin position="204"/>
        <end position="266"/>
    </location>
</feature>
<dbReference type="InterPro" id="IPR036890">
    <property type="entry name" value="HATPase_C_sf"/>
</dbReference>
<dbReference type="SUPFAM" id="SSF55785">
    <property type="entry name" value="PYP-like sensor domain (PAS domain)"/>
    <property type="match status" value="1"/>
</dbReference>
<dbReference type="GO" id="GO:0005524">
    <property type="term" value="F:ATP binding"/>
    <property type="evidence" value="ECO:0007669"/>
    <property type="project" value="UniProtKB-KW"/>
</dbReference>
<feature type="transmembrane region" description="Helical" evidence="9">
    <location>
        <begin position="78"/>
        <end position="97"/>
    </location>
</feature>
<keyword evidence="9" id="KW-1133">Transmembrane helix</keyword>
<evidence type="ECO:0000256" key="3">
    <source>
        <dbReference type="ARBA" id="ARBA00022553"/>
    </source>
</evidence>
<dbReference type="InterPro" id="IPR005467">
    <property type="entry name" value="His_kinase_dom"/>
</dbReference>
<keyword evidence="3" id="KW-0597">Phosphoprotein</keyword>
<dbReference type="CDD" id="cd00082">
    <property type="entry name" value="HisKA"/>
    <property type="match status" value="1"/>
</dbReference>
<proteinExistence type="predicted"/>
<evidence type="ECO:0000256" key="4">
    <source>
        <dbReference type="ARBA" id="ARBA00022679"/>
    </source>
</evidence>
<dbReference type="InterPro" id="IPR004358">
    <property type="entry name" value="Sig_transdc_His_kin-like_C"/>
</dbReference>
<dbReference type="EMBL" id="VBOY01000037">
    <property type="protein sequence ID" value="TMQ67546.1"/>
    <property type="molecule type" value="Genomic_DNA"/>
</dbReference>
<dbReference type="PANTHER" id="PTHR43065">
    <property type="entry name" value="SENSOR HISTIDINE KINASE"/>
    <property type="match status" value="1"/>
</dbReference>
<dbReference type="PANTHER" id="PTHR43065:SF10">
    <property type="entry name" value="PEROXIDE STRESS-ACTIVATED HISTIDINE KINASE MAK3"/>
    <property type="match status" value="1"/>
</dbReference>
<dbReference type="PROSITE" id="PS50109">
    <property type="entry name" value="HIS_KIN"/>
    <property type="match status" value="1"/>
</dbReference>
<dbReference type="SMART" id="SM00387">
    <property type="entry name" value="HATPase_c"/>
    <property type="match status" value="1"/>
</dbReference>
<dbReference type="Pfam" id="PF00989">
    <property type="entry name" value="PAS"/>
    <property type="match status" value="1"/>
</dbReference>
<gene>
    <name evidence="13" type="ORF">E6K78_04545</name>
</gene>
<dbReference type="PRINTS" id="PR00344">
    <property type="entry name" value="BCTRLSENSOR"/>
</dbReference>
<keyword evidence="9" id="KW-0472">Membrane</keyword>
<evidence type="ECO:0000256" key="1">
    <source>
        <dbReference type="ARBA" id="ARBA00000085"/>
    </source>
</evidence>
<feature type="domain" description="PAC" evidence="12">
    <location>
        <begin position="270"/>
        <end position="321"/>
    </location>
</feature>
<evidence type="ECO:0000259" key="10">
    <source>
        <dbReference type="PROSITE" id="PS50109"/>
    </source>
</evidence>
<dbReference type="InterPro" id="IPR000700">
    <property type="entry name" value="PAS-assoc_C"/>
</dbReference>
<dbReference type="PROSITE" id="PS50113">
    <property type="entry name" value="PAC"/>
    <property type="match status" value="1"/>
</dbReference>
<dbReference type="AlphaFoldDB" id="A0A538TV94"/>
<feature type="transmembrane region" description="Helical" evidence="9">
    <location>
        <begin position="46"/>
        <end position="66"/>
    </location>
</feature>
<dbReference type="InterPro" id="IPR036097">
    <property type="entry name" value="HisK_dim/P_sf"/>
</dbReference>
<keyword evidence="8" id="KW-0902">Two-component regulatory system</keyword>
<evidence type="ECO:0000259" key="12">
    <source>
        <dbReference type="PROSITE" id="PS50113"/>
    </source>
</evidence>
<protein>
    <recommendedName>
        <fullName evidence="2">histidine kinase</fullName>
        <ecNumber evidence="2">2.7.13.3</ecNumber>
    </recommendedName>
</protein>
<evidence type="ECO:0000313" key="14">
    <source>
        <dbReference type="Proteomes" id="UP000316609"/>
    </source>
</evidence>
<evidence type="ECO:0000256" key="7">
    <source>
        <dbReference type="ARBA" id="ARBA00022840"/>
    </source>
</evidence>
<evidence type="ECO:0000256" key="6">
    <source>
        <dbReference type="ARBA" id="ARBA00022777"/>
    </source>
</evidence>
<dbReference type="EC" id="2.7.13.3" evidence="2"/>
<organism evidence="13 14">
    <name type="scientific">Eiseniibacteriota bacterium</name>
    <dbReference type="NCBI Taxonomy" id="2212470"/>
    <lineage>
        <taxon>Bacteria</taxon>
        <taxon>Candidatus Eiseniibacteriota</taxon>
    </lineage>
</organism>
<dbReference type="Pfam" id="PF02518">
    <property type="entry name" value="HATPase_c"/>
    <property type="match status" value="1"/>
</dbReference>
<dbReference type="InterPro" id="IPR003661">
    <property type="entry name" value="HisK_dim/P_dom"/>
</dbReference>
<dbReference type="InterPro" id="IPR013767">
    <property type="entry name" value="PAS_fold"/>
</dbReference>
<keyword evidence="9" id="KW-0812">Transmembrane</keyword>
<feature type="transmembrane region" description="Helical" evidence="9">
    <location>
        <begin position="157"/>
        <end position="177"/>
    </location>
</feature>
<dbReference type="InterPro" id="IPR000014">
    <property type="entry name" value="PAS"/>
</dbReference>
<comment type="catalytic activity">
    <reaction evidence="1">
        <text>ATP + protein L-histidine = ADP + protein N-phospho-L-histidine.</text>
        <dbReference type="EC" id="2.7.13.3"/>
    </reaction>
</comment>
<evidence type="ECO:0000256" key="5">
    <source>
        <dbReference type="ARBA" id="ARBA00022741"/>
    </source>
</evidence>
<sequence length="550" mass="59419">MSWRAQPPAGEERWQGLRTLLWARLLVAALALPVGLLLGREGAVEAWLVLGRAVLAVGAVSVLLWLGTQLRRWFTIQLYLHLAVDAALVTGLAALSGGHRSPFALFYVLVVITGGIQARLVGGLAAAAASCTGYWALPALSAQLGTPRAAEVATRLPSPGMLFVLLVMVGVLAGTLGRRTQRDREELERAERELDRVRFDNDVILRHLASGVITLDGSGAVAYLNPAAEEVLEIRLRDVRGQSVQQALPERLQGLRSALLAVLEHRSPVLRGELAMRTAAGVGLPLGLSTNVLTHEGQVTGVVAVFQDLSEVREMEQRARRNQTLAEVGTLAAGIAHELRNGLNPISGSVECLQRELKLEGENAQLMELIGKECVRLNRFVTDLLSYARERDLAKERIGLNENLSELCESLARDPRRPQGVNVVFERGAPGGEVLGDREQLRQVWLNLASNALEAMEERGTLTVRWREASPDQAVVEFVDNGPGIAVEHLPRVGQPFFTTKKGGTGLGLAIAQRIVERHGGTLSFEGAPSRGTVARVRLPRAPLGVARAA</sequence>
<feature type="transmembrane region" description="Helical" evidence="9">
    <location>
        <begin position="20"/>
        <end position="39"/>
    </location>
</feature>
<dbReference type="Gene3D" id="1.10.287.130">
    <property type="match status" value="1"/>
</dbReference>
<dbReference type="CDD" id="cd00130">
    <property type="entry name" value="PAS"/>
    <property type="match status" value="1"/>
</dbReference>
<dbReference type="PROSITE" id="PS50112">
    <property type="entry name" value="PAS"/>
    <property type="match status" value="1"/>
</dbReference>
<evidence type="ECO:0000313" key="13">
    <source>
        <dbReference type="EMBL" id="TMQ67546.1"/>
    </source>
</evidence>
<dbReference type="NCBIfam" id="TIGR00229">
    <property type="entry name" value="sensory_box"/>
    <property type="match status" value="1"/>
</dbReference>
<feature type="domain" description="Histidine kinase" evidence="10">
    <location>
        <begin position="334"/>
        <end position="543"/>
    </location>
</feature>